<dbReference type="RefSeq" id="XP_024727341.1">
    <property type="nucleotide sequence ID" value="XM_024881981.1"/>
</dbReference>
<organism evidence="2 3">
    <name type="scientific">Hyaloscypha bicolor E</name>
    <dbReference type="NCBI Taxonomy" id="1095630"/>
    <lineage>
        <taxon>Eukaryota</taxon>
        <taxon>Fungi</taxon>
        <taxon>Dikarya</taxon>
        <taxon>Ascomycota</taxon>
        <taxon>Pezizomycotina</taxon>
        <taxon>Leotiomycetes</taxon>
        <taxon>Helotiales</taxon>
        <taxon>Hyaloscyphaceae</taxon>
        <taxon>Hyaloscypha</taxon>
        <taxon>Hyaloscypha bicolor</taxon>
    </lineage>
</organism>
<evidence type="ECO:0000313" key="2">
    <source>
        <dbReference type="EMBL" id="PMD50437.1"/>
    </source>
</evidence>
<feature type="region of interest" description="Disordered" evidence="1">
    <location>
        <begin position="197"/>
        <end position="227"/>
    </location>
</feature>
<dbReference type="STRING" id="1095630.A0A2J6SI43"/>
<name>A0A2J6SI43_9HELO</name>
<keyword evidence="3" id="KW-1185">Reference proteome</keyword>
<evidence type="ECO:0000313" key="3">
    <source>
        <dbReference type="Proteomes" id="UP000235371"/>
    </source>
</evidence>
<reference evidence="2 3" key="1">
    <citation type="submission" date="2016-04" db="EMBL/GenBank/DDBJ databases">
        <title>A degradative enzymes factory behind the ericoid mycorrhizal symbiosis.</title>
        <authorList>
            <consortium name="DOE Joint Genome Institute"/>
            <person name="Martino E."/>
            <person name="Morin E."/>
            <person name="Grelet G."/>
            <person name="Kuo A."/>
            <person name="Kohler A."/>
            <person name="Daghino S."/>
            <person name="Barry K."/>
            <person name="Choi C."/>
            <person name="Cichocki N."/>
            <person name="Clum A."/>
            <person name="Copeland A."/>
            <person name="Hainaut M."/>
            <person name="Haridas S."/>
            <person name="Labutti K."/>
            <person name="Lindquist E."/>
            <person name="Lipzen A."/>
            <person name="Khouja H.-R."/>
            <person name="Murat C."/>
            <person name="Ohm R."/>
            <person name="Olson A."/>
            <person name="Spatafora J."/>
            <person name="Veneault-Fourrey C."/>
            <person name="Henrissat B."/>
            <person name="Grigoriev I."/>
            <person name="Martin F."/>
            <person name="Perotto S."/>
        </authorList>
    </citation>
    <scope>NUCLEOTIDE SEQUENCE [LARGE SCALE GENOMIC DNA]</scope>
    <source>
        <strain evidence="2 3">E</strain>
    </source>
</reference>
<dbReference type="EMBL" id="KZ613913">
    <property type="protein sequence ID" value="PMD50437.1"/>
    <property type="molecule type" value="Genomic_DNA"/>
</dbReference>
<protein>
    <submittedName>
        <fullName evidence="2">Uncharacterized protein</fullName>
    </submittedName>
</protein>
<gene>
    <name evidence="2" type="ORF">K444DRAFT_621820</name>
</gene>
<proteinExistence type="predicted"/>
<dbReference type="AlphaFoldDB" id="A0A2J6SI43"/>
<dbReference type="InParanoid" id="A0A2J6SI43"/>
<accession>A0A2J6SI43</accession>
<dbReference type="Gene3D" id="1.20.120.1020">
    <property type="entry name" value="Prion-inhibition and propagation, HeLo domain"/>
    <property type="match status" value="1"/>
</dbReference>
<dbReference type="InterPro" id="IPR038305">
    <property type="entry name" value="HeLo_sf"/>
</dbReference>
<evidence type="ECO:0000256" key="1">
    <source>
        <dbReference type="SAM" id="MobiDB-lite"/>
    </source>
</evidence>
<dbReference type="Proteomes" id="UP000235371">
    <property type="component" value="Unassembled WGS sequence"/>
</dbReference>
<dbReference type="GeneID" id="36590058"/>
<dbReference type="OrthoDB" id="10267405at2759"/>
<feature type="compositionally biased region" description="Polar residues" evidence="1">
    <location>
        <begin position="204"/>
        <end position="214"/>
    </location>
</feature>
<sequence>MGFTKSSSSAPSTEDCSEETIQRAKECLSAINTAFSQAFDDGSVFLETAGREQTNILDSQIQIGESSDGWNTLHKALQQIYQTRTPRNNTVPKPNVIRLYEQDTFVGLVQIVSAQIRRLNKVFPSLKAEQTTLSSDEVIAIKGSGPIVILWLKGIVKSNDEFLHEALEKETSNKRNFFDGTDLKGKSKMHVGHKIAPGAMGSEGPTTWTNTTGSEEAEGHVGNSYGY</sequence>